<proteinExistence type="predicted"/>
<gene>
    <name evidence="2" type="primary">bchB_3</name>
    <name evidence="2" type="ORF">CM83_5045</name>
</gene>
<accession>A0A0A9WSS3</accession>
<reference evidence="2" key="2">
    <citation type="submission" date="2014-07" db="EMBL/GenBank/DDBJ databases">
        <authorList>
            <person name="Hull J."/>
        </authorList>
    </citation>
    <scope>NUCLEOTIDE SEQUENCE</scope>
</reference>
<evidence type="ECO:0000256" key="1">
    <source>
        <dbReference type="SAM" id="MobiDB-lite"/>
    </source>
</evidence>
<evidence type="ECO:0000313" key="2">
    <source>
        <dbReference type="EMBL" id="JAG07900.1"/>
    </source>
</evidence>
<dbReference type="EMBL" id="GBHO01035704">
    <property type="protein sequence ID" value="JAG07900.1"/>
    <property type="molecule type" value="Transcribed_RNA"/>
</dbReference>
<reference evidence="2" key="1">
    <citation type="journal article" date="2014" name="PLoS ONE">
        <title>Transcriptome-Based Identification of ABC Transporters in the Western Tarnished Plant Bug Lygus hesperus.</title>
        <authorList>
            <person name="Hull J.J."/>
            <person name="Chaney K."/>
            <person name="Geib S.M."/>
            <person name="Fabrick J.A."/>
            <person name="Brent C.S."/>
            <person name="Walsh D."/>
            <person name="Lavine L.C."/>
        </authorList>
    </citation>
    <scope>NUCLEOTIDE SEQUENCE</scope>
</reference>
<protein>
    <submittedName>
        <fullName evidence="2">Light-independent protochlorophyllide reductase subunit B</fullName>
    </submittedName>
</protein>
<organism evidence="2">
    <name type="scientific">Lygus hesperus</name>
    <name type="common">Western plant bug</name>
    <dbReference type="NCBI Taxonomy" id="30085"/>
    <lineage>
        <taxon>Eukaryota</taxon>
        <taxon>Metazoa</taxon>
        <taxon>Ecdysozoa</taxon>
        <taxon>Arthropoda</taxon>
        <taxon>Hexapoda</taxon>
        <taxon>Insecta</taxon>
        <taxon>Pterygota</taxon>
        <taxon>Neoptera</taxon>
        <taxon>Paraneoptera</taxon>
        <taxon>Hemiptera</taxon>
        <taxon>Heteroptera</taxon>
        <taxon>Panheteroptera</taxon>
        <taxon>Cimicomorpha</taxon>
        <taxon>Miridae</taxon>
        <taxon>Mirini</taxon>
        <taxon>Lygus</taxon>
    </lineage>
</organism>
<name>A0A0A9WSS3_LYGHE</name>
<dbReference type="AlphaFoldDB" id="A0A0A9WSS3"/>
<feature type="region of interest" description="Disordered" evidence="1">
    <location>
        <begin position="87"/>
        <end position="128"/>
    </location>
</feature>
<sequence>MNNPTPPSFAKVSTYPSTQYMDAVSEWGELDDGVISPSNTTCTVPSGAISMSLPQHAVQDTSDTVTTLPLETHASTTSIAALHVEADSGHMDAGTVHETSNTTTAQAVEDEDDSTTTAETPKANAEKKRECWIEKLLQESVCEIGDQDDSTTIQLLLPFDGKKVL</sequence>
<feature type="compositionally biased region" description="Polar residues" evidence="1">
    <location>
        <begin position="97"/>
        <end position="106"/>
    </location>
</feature>